<feature type="transmembrane region" description="Helical" evidence="10">
    <location>
        <begin position="160"/>
        <end position="187"/>
    </location>
</feature>
<feature type="domain" description="G-protein coupled receptors family 1 profile" evidence="11">
    <location>
        <begin position="15"/>
        <end position="473"/>
    </location>
</feature>
<evidence type="ECO:0000256" key="3">
    <source>
        <dbReference type="ARBA" id="ARBA00022692"/>
    </source>
</evidence>
<dbReference type="Gene3D" id="1.20.1070.10">
    <property type="entry name" value="Rhodopsin 7-helix transmembrane proteins"/>
    <property type="match status" value="2"/>
</dbReference>
<dbReference type="GO" id="GO:0005886">
    <property type="term" value="C:plasma membrane"/>
    <property type="evidence" value="ECO:0007669"/>
    <property type="project" value="UniProtKB-SubCell"/>
</dbReference>
<feature type="compositionally biased region" description="Basic and acidic residues" evidence="9">
    <location>
        <begin position="381"/>
        <end position="395"/>
    </location>
</feature>
<keyword evidence="4 10" id="KW-1133">Transmembrane helix</keyword>
<accession>A0A2T7NR57</accession>
<evidence type="ECO:0000256" key="6">
    <source>
        <dbReference type="ARBA" id="ARBA00023136"/>
    </source>
</evidence>
<comment type="subcellular location">
    <subcellularLocation>
        <location evidence="1">Cell membrane</location>
        <topology evidence="1">Multi-pass membrane protein</topology>
    </subcellularLocation>
</comment>
<keyword evidence="3 10" id="KW-0812">Transmembrane</keyword>
<evidence type="ECO:0000256" key="1">
    <source>
        <dbReference type="ARBA" id="ARBA00004651"/>
    </source>
</evidence>
<evidence type="ECO:0000256" key="10">
    <source>
        <dbReference type="SAM" id="Phobius"/>
    </source>
</evidence>
<evidence type="ECO:0000256" key="9">
    <source>
        <dbReference type="SAM" id="MobiDB-lite"/>
    </source>
</evidence>
<evidence type="ECO:0000256" key="7">
    <source>
        <dbReference type="ARBA" id="ARBA00023170"/>
    </source>
</evidence>
<keyword evidence="6 10" id="KW-0472">Membrane</keyword>
<dbReference type="Pfam" id="PF00001">
    <property type="entry name" value="7tm_1"/>
    <property type="match status" value="1"/>
</dbReference>
<evidence type="ECO:0000256" key="8">
    <source>
        <dbReference type="ARBA" id="ARBA00023224"/>
    </source>
</evidence>
<keyword evidence="2" id="KW-1003">Cell membrane</keyword>
<feature type="transmembrane region" description="Helical" evidence="10">
    <location>
        <begin position="6"/>
        <end position="24"/>
    </location>
</feature>
<evidence type="ECO:0000256" key="2">
    <source>
        <dbReference type="ARBA" id="ARBA00022475"/>
    </source>
</evidence>
<keyword evidence="13" id="KW-1185">Reference proteome</keyword>
<feature type="transmembrane region" description="Helical" evidence="10">
    <location>
        <begin position="446"/>
        <end position="464"/>
    </location>
</feature>
<dbReference type="EMBL" id="PZQS01000010">
    <property type="protein sequence ID" value="PVD23646.1"/>
    <property type="molecule type" value="Genomic_DNA"/>
</dbReference>
<feature type="transmembrane region" description="Helical" evidence="10">
    <location>
        <begin position="36"/>
        <end position="57"/>
    </location>
</feature>
<organism evidence="12 13">
    <name type="scientific">Pomacea canaliculata</name>
    <name type="common">Golden apple snail</name>
    <dbReference type="NCBI Taxonomy" id="400727"/>
    <lineage>
        <taxon>Eukaryota</taxon>
        <taxon>Metazoa</taxon>
        <taxon>Spiralia</taxon>
        <taxon>Lophotrochozoa</taxon>
        <taxon>Mollusca</taxon>
        <taxon>Gastropoda</taxon>
        <taxon>Caenogastropoda</taxon>
        <taxon>Architaenioglossa</taxon>
        <taxon>Ampullarioidea</taxon>
        <taxon>Ampullariidae</taxon>
        <taxon>Pomacea</taxon>
    </lineage>
</organism>
<feature type="region of interest" description="Disordered" evidence="9">
    <location>
        <begin position="271"/>
        <end position="296"/>
    </location>
</feature>
<keyword evidence="5" id="KW-0297">G-protein coupled receptor</keyword>
<feature type="transmembrane region" description="Helical" evidence="10">
    <location>
        <begin position="117"/>
        <end position="140"/>
    </location>
</feature>
<dbReference type="SUPFAM" id="SSF81321">
    <property type="entry name" value="Family A G protein-coupled receptor-like"/>
    <property type="match status" value="1"/>
</dbReference>
<dbReference type="PANTHER" id="PTHR24228:SF59">
    <property type="entry name" value="NEUROPEPTIDE RECEPTOR 15"/>
    <property type="match status" value="1"/>
</dbReference>
<evidence type="ECO:0000256" key="4">
    <source>
        <dbReference type="ARBA" id="ARBA00022989"/>
    </source>
</evidence>
<dbReference type="PRINTS" id="PR00237">
    <property type="entry name" value="GPCRRHODOPSN"/>
</dbReference>
<name>A0A2T7NR57_POMCA</name>
<feature type="region of interest" description="Disordered" evidence="9">
    <location>
        <begin position="380"/>
        <end position="399"/>
    </location>
</feature>
<dbReference type="Proteomes" id="UP000245119">
    <property type="component" value="Linkage Group LG10"/>
</dbReference>
<protein>
    <recommendedName>
        <fullName evidence="11">G-protein coupled receptors family 1 profile domain-containing protein</fullName>
    </recommendedName>
</protein>
<feature type="transmembrane region" description="Helical" evidence="10">
    <location>
        <begin position="77"/>
        <end position="96"/>
    </location>
</feature>
<evidence type="ECO:0000256" key="5">
    <source>
        <dbReference type="ARBA" id="ARBA00023040"/>
    </source>
</evidence>
<feature type="transmembrane region" description="Helical" evidence="10">
    <location>
        <begin position="420"/>
        <end position="440"/>
    </location>
</feature>
<keyword evidence="7" id="KW-0675">Receptor</keyword>
<comment type="caution">
    <text evidence="12">The sequence shown here is derived from an EMBL/GenBank/DDBJ whole genome shotgun (WGS) entry which is preliminary data.</text>
</comment>
<dbReference type="OrthoDB" id="9902777at2759"/>
<keyword evidence="8" id="KW-0807">Transducer</keyword>
<evidence type="ECO:0000313" key="13">
    <source>
        <dbReference type="Proteomes" id="UP000245119"/>
    </source>
</evidence>
<reference evidence="12 13" key="1">
    <citation type="submission" date="2018-04" db="EMBL/GenBank/DDBJ databases">
        <title>The genome of golden apple snail Pomacea canaliculata provides insight into stress tolerance and invasive adaptation.</title>
        <authorList>
            <person name="Liu C."/>
            <person name="Liu B."/>
            <person name="Ren Y."/>
            <person name="Zhang Y."/>
            <person name="Wang H."/>
            <person name="Li S."/>
            <person name="Jiang F."/>
            <person name="Yin L."/>
            <person name="Zhang G."/>
            <person name="Qian W."/>
            <person name="Fan W."/>
        </authorList>
    </citation>
    <scope>NUCLEOTIDE SEQUENCE [LARGE SCALE GENOMIC DNA]</scope>
    <source>
        <strain evidence="12">SZHN2017</strain>
        <tissue evidence="12">Muscle</tissue>
    </source>
</reference>
<dbReference type="InterPro" id="IPR017452">
    <property type="entry name" value="GPCR_Rhodpsn_7TM"/>
</dbReference>
<dbReference type="AlphaFoldDB" id="A0A2T7NR57"/>
<dbReference type="InterPro" id="IPR000276">
    <property type="entry name" value="GPCR_Rhodpsn"/>
</dbReference>
<sequence length="499" mass="56086">MTIVGLPLCLTCILGNGVLLLAIYTQRHSQKSQLAFIVNLAFTDVIVVVSGLPFLVMDVVLPSPPVAGPLHCMLNGFVFHLSCLVSVENLVLVSFTRYMNVCHNRVFHRFFSFKRSVFACGLTWFLALIVCAPLTAGYAYNYDTRLHLCSVVATKKLSNYYAFVVISFMILPTVSIYSFNFKIFWFWRRSKRRLERRVTLKKSQKSRTMQSSPSAGFKKKSLYPDLGILPISPEQRNSLWILEDSFEEMMTPKNEDHVNIMSSFENFPRGLESSRNGQTSLDHARPSQIRRSRKRRWHQPRMKRCVYVVGDTGSEGLSGCKKPSCPPRPLEQDENSLIDSILVSLHPDCVQHFWGTSSLSDNDPSSPVILLSSRPVTSMTNDHDLGTTKDTHDRATTTATTKTTTAKKTVIVVTRCEQKLINTLLAVTVSLFVLHTPYAVCVLVDIFLAVPAGVKVCAALLLFINNSIHWIIYGLMNTCLSKPYKDVVKACCFIKPEAP</sequence>
<dbReference type="PANTHER" id="PTHR24228">
    <property type="entry name" value="B2 BRADYKININ RECEPTOR/ANGIOTENSIN II RECEPTOR"/>
    <property type="match status" value="1"/>
</dbReference>
<dbReference type="CDD" id="cd00637">
    <property type="entry name" value="7tm_classA_rhodopsin-like"/>
    <property type="match status" value="2"/>
</dbReference>
<dbReference type="GO" id="GO:0004930">
    <property type="term" value="F:G protein-coupled receptor activity"/>
    <property type="evidence" value="ECO:0007669"/>
    <property type="project" value="UniProtKB-KW"/>
</dbReference>
<dbReference type="PROSITE" id="PS50262">
    <property type="entry name" value="G_PROTEIN_RECEP_F1_2"/>
    <property type="match status" value="1"/>
</dbReference>
<proteinExistence type="predicted"/>
<evidence type="ECO:0000313" key="12">
    <source>
        <dbReference type="EMBL" id="PVD23646.1"/>
    </source>
</evidence>
<evidence type="ECO:0000259" key="11">
    <source>
        <dbReference type="PROSITE" id="PS50262"/>
    </source>
</evidence>
<gene>
    <name evidence="12" type="ORF">C0Q70_16919</name>
</gene>